<protein>
    <submittedName>
        <fullName evidence="1">DNA helicase UvrD</fullName>
    </submittedName>
</protein>
<dbReference type="Gene3D" id="3.40.50.300">
    <property type="entry name" value="P-loop containing nucleotide triphosphate hydrolases"/>
    <property type="match status" value="1"/>
</dbReference>
<dbReference type="EMBL" id="QAIC01000042">
    <property type="protein sequence ID" value="MDN4576254.1"/>
    <property type="molecule type" value="Genomic_DNA"/>
</dbReference>
<dbReference type="GO" id="GO:0003677">
    <property type="term" value="F:DNA binding"/>
    <property type="evidence" value="ECO:0007669"/>
    <property type="project" value="InterPro"/>
</dbReference>
<sequence>MDKSVIFAVAGSGKTSRLVAALDETRRFLLVTYTEANHDNLRAKVIERFGYLPPNIAIYTYFKFLHSFCYRPFLRSKKDTRGVTFRLPPTFPMYDLTDDQRYMSSSRQLYANRLAKFIDQSGLIGAVVTRVEKYFDFFLVDEVQDFAGHDFNFLIAISAARVRMTFVGDFYQHTFDTSRDGNVNASLHDDYRAYRDKFKRAKLMVDTDSLKKSHRCSKSVCDFITQRIGIDIEAYDDRPSVVRFEDDPAAVAAIYEDPSTIKLFYKEHHKYGCFSQNWGASKGIDRYQDVCVVLNAGNVKAWHGGNFRNINAQTRNRLYVACSRARGNLTFIPESLLKAYKRP</sequence>
<evidence type="ECO:0000313" key="1">
    <source>
        <dbReference type="EMBL" id="MDN4576254.1"/>
    </source>
</evidence>
<reference evidence="1" key="1">
    <citation type="submission" date="2018-04" db="EMBL/GenBank/DDBJ databases">
        <authorList>
            <person name="Jy Z."/>
        </authorList>
    </citation>
    <scope>NUCLEOTIDE SEQUENCE</scope>
    <source>
        <strain evidence="2">AS13</strain>
        <strain evidence="1">LA18</strain>
    </source>
</reference>
<dbReference type="PANTHER" id="PTHR11070">
    <property type="entry name" value="UVRD / RECB / PCRA DNA HELICASE FAMILY MEMBER"/>
    <property type="match status" value="1"/>
</dbReference>
<dbReference type="Proteomes" id="UP001172788">
    <property type="component" value="Unassembled WGS sequence"/>
</dbReference>
<keyword evidence="1" id="KW-0347">Helicase</keyword>
<dbReference type="GO" id="GO:0005524">
    <property type="term" value="F:ATP binding"/>
    <property type="evidence" value="ECO:0007669"/>
    <property type="project" value="InterPro"/>
</dbReference>
<organism evidence="1 4">
    <name type="scientific">Pandoraea cepalis</name>
    <dbReference type="NCBI Taxonomy" id="2508294"/>
    <lineage>
        <taxon>Bacteria</taxon>
        <taxon>Pseudomonadati</taxon>
        <taxon>Pseudomonadota</taxon>
        <taxon>Betaproteobacteria</taxon>
        <taxon>Burkholderiales</taxon>
        <taxon>Burkholderiaceae</taxon>
        <taxon>Pandoraea</taxon>
    </lineage>
</organism>
<dbReference type="InterPro" id="IPR027417">
    <property type="entry name" value="P-loop_NTPase"/>
</dbReference>
<dbReference type="Proteomes" id="UP001172791">
    <property type="component" value="Unassembled WGS sequence"/>
</dbReference>
<evidence type="ECO:0000313" key="2">
    <source>
        <dbReference type="EMBL" id="MDN4578816.1"/>
    </source>
</evidence>
<dbReference type="GO" id="GO:0003678">
    <property type="term" value="F:DNA helicase activity"/>
    <property type="evidence" value="ECO:0007669"/>
    <property type="project" value="InterPro"/>
</dbReference>
<gene>
    <name evidence="1" type="ORF">DBA34_23665</name>
    <name evidence="2" type="ORF">DBB29_11885</name>
</gene>
<evidence type="ECO:0000313" key="4">
    <source>
        <dbReference type="Proteomes" id="UP001172791"/>
    </source>
</evidence>
<proteinExistence type="predicted"/>
<keyword evidence="3" id="KW-1185">Reference proteome</keyword>
<dbReference type="EMBL" id="QAID01000039">
    <property type="protein sequence ID" value="MDN4578816.1"/>
    <property type="molecule type" value="Genomic_DNA"/>
</dbReference>
<dbReference type="SUPFAM" id="SSF52540">
    <property type="entry name" value="P-loop containing nucleoside triphosphate hydrolases"/>
    <property type="match status" value="1"/>
</dbReference>
<keyword evidence="1" id="KW-0067">ATP-binding</keyword>
<keyword evidence="1" id="KW-0547">Nucleotide-binding</keyword>
<dbReference type="InterPro" id="IPR000212">
    <property type="entry name" value="DNA_helicase_UvrD/REP"/>
</dbReference>
<accession>A0AAW7MU04</accession>
<dbReference type="AlphaFoldDB" id="A0AAW7MU04"/>
<comment type="caution">
    <text evidence="1">The sequence shown here is derived from an EMBL/GenBank/DDBJ whole genome shotgun (WGS) entry which is preliminary data.</text>
</comment>
<dbReference type="RefSeq" id="WP_301236712.1">
    <property type="nucleotide sequence ID" value="NZ_QAIC01000042.1"/>
</dbReference>
<keyword evidence="1" id="KW-0378">Hydrolase</keyword>
<evidence type="ECO:0000313" key="3">
    <source>
        <dbReference type="Proteomes" id="UP001172788"/>
    </source>
</evidence>
<name>A0AAW7MU04_9BURK</name>